<organism evidence="1 2">
    <name type="scientific">Stenotrophomonas maltophilia</name>
    <name type="common">Pseudomonas maltophilia</name>
    <name type="synonym">Xanthomonas maltophilia</name>
    <dbReference type="NCBI Taxonomy" id="40324"/>
    <lineage>
        <taxon>Bacteria</taxon>
        <taxon>Pseudomonadati</taxon>
        <taxon>Pseudomonadota</taxon>
        <taxon>Gammaproteobacteria</taxon>
        <taxon>Lysobacterales</taxon>
        <taxon>Lysobacteraceae</taxon>
        <taxon>Stenotrophomonas</taxon>
        <taxon>Stenotrophomonas maltophilia group</taxon>
    </lineage>
</organism>
<dbReference type="Proteomes" id="UP000634179">
    <property type="component" value="Unassembled WGS sequence"/>
</dbReference>
<sequence length="55" mass="5875">MNYFGLRPCSGIGSKWVLGDVDHVDNFGAALIVSEGVKSRLERAGVIDVILDQVG</sequence>
<gene>
    <name evidence="1" type="ORF">I5V89_07045</name>
</gene>
<protein>
    <submittedName>
        <fullName evidence="1">Uncharacterized protein</fullName>
    </submittedName>
</protein>
<accession>A0AA40Y286</accession>
<proteinExistence type="predicted"/>
<dbReference type="AlphaFoldDB" id="A0AA40Y286"/>
<dbReference type="EMBL" id="JADUOV010000004">
    <property type="protein sequence ID" value="MBH1789633.1"/>
    <property type="molecule type" value="Genomic_DNA"/>
</dbReference>
<comment type="caution">
    <text evidence="1">The sequence shown here is derived from an EMBL/GenBank/DDBJ whole genome shotgun (WGS) entry which is preliminary data.</text>
</comment>
<reference evidence="1" key="1">
    <citation type="submission" date="2020-11" db="EMBL/GenBank/DDBJ databases">
        <title>Enhanced detection system for hospital associated transmission using whole genome sequencing surveillance.</title>
        <authorList>
            <person name="Harrison L.H."/>
            <person name="Van Tyne D."/>
            <person name="Marsh J.W."/>
            <person name="Griffith M.P."/>
            <person name="Snyder D.J."/>
            <person name="Cooper V.S."/>
            <person name="Mustapha M."/>
        </authorList>
    </citation>
    <scope>NUCLEOTIDE SEQUENCE</scope>
    <source>
        <strain evidence="1">STEN00053</strain>
    </source>
</reference>
<evidence type="ECO:0000313" key="2">
    <source>
        <dbReference type="Proteomes" id="UP000634179"/>
    </source>
</evidence>
<name>A0AA40Y286_STEMA</name>
<evidence type="ECO:0000313" key="1">
    <source>
        <dbReference type="EMBL" id="MBH1789633.1"/>
    </source>
</evidence>